<accession>A0A840I3V3</accession>
<dbReference type="PROSITE" id="PS51257">
    <property type="entry name" value="PROKAR_LIPOPROTEIN"/>
    <property type="match status" value="1"/>
</dbReference>
<dbReference type="RefSeq" id="WP_183816903.1">
    <property type="nucleotide sequence ID" value="NZ_JACHOB010000002.1"/>
</dbReference>
<dbReference type="InterPro" id="IPR029058">
    <property type="entry name" value="AB_hydrolase_fold"/>
</dbReference>
<evidence type="ECO:0000313" key="6">
    <source>
        <dbReference type="Proteomes" id="UP000563524"/>
    </source>
</evidence>
<dbReference type="PANTHER" id="PTHR48081:SF33">
    <property type="entry name" value="KYNURENINE FORMAMIDASE"/>
    <property type="match status" value="1"/>
</dbReference>
<dbReference type="PANTHER" id="PTHR48081">
    <property type="entry name" value="AB HYDROLASE SUPERFAMILY PROTEIN C4A8.06C"/>
    <property type="match status" value="1"/>
</dbReference>
<reference evidence="5 6" key="1">
    <citation type="submission" date="2020-08" db="EMBL/GenBank/DDBJ databases">
        <title>Genomic Encyclopedia of Type Strains, Phase IV (KMG-IV): sequencing the most valuable type-strain genomes for metagenomic binning, comparative biology and taxonomic classification.</title>
        <authorList>
            <person name="Goeker M."/>
        </authorList>
    </citation>
    <scope>NUCLEOTIDE SEQUENCE [LARGE SCALE GENOMIC DNA]</scope>
    <source>
        <strain evidence="5 6">DSM 102850</strain>
    </source>
</reference>
<proteinExistence type="predicted"/>
<evidence type="ECO:0000256" key="1">
    <source>
        <dbReference type="ARBA" id="ARBA00022801"/>
    </source>
</evidence>
<evidence type="ECO:0000313" key="5">
    <source>
        <dbReference type="EMBL" id="MBB4658720.1"/>
    </source>
</evidence>
<gene>
    <name evidence="5" type="ORF">GGQ59_001234</name>
</gene>
<organism evidence="5 6">
    <name type="scientific">Parvularcula dongshanensis</name>
    <dbReference type="NCBI Taxonomy" id="1173995"/>
    <lineage>
        <taxon>Bacteria</taxon>
        <taxon>Pseudomonadati</taxon>
        <taxon>Pseudomonadota</taxon>
        <taxon>Alphaproteobacteria</taxon>
        <taxon>Parvularculales</taxon>
        <taxon>Parvularculaceae</taxon>
        <taxon>Parvularcula</taxon>
    </lineage>
</organism>
<dbReference type="AlphaFoldDB" id="A0A840I3V3"/>
<name>A0A840I3V3_9PROT</name>
<dbReference type="InterPro" id="IPR049492">
    <property type="entry name" value="BD-FAE-like_dom"/>
</dbReference>
<feature type="compositionally biased region" description="Low complexity" evidence="2">
    <location>
        <begin position="19"/>
        <end position="30"/>
    </location>
</feature>
<feature type="chain" id="PRO_5032298475" evidence="3">
    <location>
        <begin position="16"/>
        <end position="301"/>
    </location>
</feature>
<dbReference type="Pfam" id="PF20434">
    <property type="entry name" value="BD-FAE"/>
    <property type="match status" value="1"/>
</dbReference>
<feature type="region of interest" description="Disordered" evidence="2">
    <location>
        <begin position="19"/>
        <end position="40"/>
    </location>
</feature>
<dbReference type="SUPFAM" id="SSF53474">
    <property type="entry name" value="alpha/beta-Hydrolases"/>
    <property type="match status" value="1"/>
</dbReference>
<keyword evidence="3" id="KW-0732">Signal</keyword>
<keyword evidence="1" id="KW-0378">Hydrolase</keyword>
<feature type="signal peptide" evidence="3">
    <location>
        <begin position="1"/>
        <end position="15"/>
    </location>
</feature>
<evidence type="ECO:0000256" key="2">
    <source>
        <dbReference type="SAM" id="MobiDB-lite"/>
    </source>
</evidence>
<dbReference type="EMBL" id="JACHOB010000002">
    <property type="protein sequence ID" value="MBB4658720.1"/>
    <property type="molecule type" value="Genomic_DNA"/>
</dbReference>
<evidence type="ECO:0000259" key="4">
    <source>
        <dbReference type="Pfam" id="PF20434"/>
    </source>
</evidence>
<keyword evidence="6" id="KW-1185">Reference proteome</keyword>
<sequence length="301" mass="31821">MLRLLFALCAVSVLAACSSGGSSRGAMSWSDLTRQPRPLPQTTVKWGEGETDIADVWRPEGEGPFPVVLMIHGGCWQKSVADRRLMNYAAEALREEGLAVWNVEYRGVDEEGGGYPGTFHDVRRAAAALAEWAPGLNLDASRVVAYGHSAGGHLALWLAASAKLPNDDFLHVGEDLPLLGVLSTGGLPDLEESAPATLPSCLASIQDRLTGADTGRAEPLADTSPDRLLPIATPQVSLNARHDRIAPPALGRAWTEEAEAAGDEARFVLVPGGHVELIAPGTPAFRETIGLLKAMLGEGEV</sequence>
<dbReference type="Gene3D" id="3.40.50.1820">
    <property type="entry name" value="alpha/beta hydrolase"/>
    <property type="match status" value="1"/>
</dbReference>
<dbReference type="GO" id="GO:0016787">
    <property type="term" value="F:hydrolase activity"/>
    <property type="evidence" value="ECO:0007669"/>
    <property type="project" value="UniProtKB-KW"/>
</dbReference>
<comment type="caution">
    <text evidence="5">The sequence shown here is derived from an EMBL/GenBank/DDBJ whole genome shotgun (WGS) entry which is preliminary data.</text>
</comment>
<protein>
    <submittedName>
        <fullName evidence="5">Acetyl esterase/lipase</fullName>
    </submittedName>
</protein>
<dbReference type="Proteomes" id="UP000563524">
    <property type="component" value="Unassembled WGS sequence"/>
</dbReference>
<dbReference type="InterPro" id="IPR050300">
    <property type="entry name" value="GDXG_lipolytic_enzyme"/>
</dbReference>
<evidence type="ECO:0000256" key="3">
    <source>
        <dbReference type="SAM" id="SignalP"/>
    </source>
</evidence>
<feature type="domain" description="BD-FAE-like" evidence="4">
    <location>
        <begin position="56"/>
        <end position="163"/>
    </location>
</feature>